<reference evidence="2 3" key="1">
    <citation type="journal article" date="2011" name="J. Gen. Appl. Microbiol.">
        <title>Draft genome sequencing of the enigmatic yeast Saitoella complicata.</title>
        <authorList>
            <person name="Nishida H."/>
            <person name="Hamamoto M."/>
            <person name="Sugiyama J."/>
        </authorList>
    </citation>
    <scope>NUCLEOTIDE SEQUENCE [LARGE SCALE GENOMIC DNA]</scope>
    <source>
        <strain evidence="2 3">NRRL Y-17804</strain>
    </source>
</reference>
<keyword evidence="3" id="KW-1185">Reference proteome</keyword>
<dbReference type="PROSITE" id="PS50280">
    <property type="entry name" value="SET"/>
    <property type="match status" value="1"/>
</dbReference>
<dbReference type="OMA" id="AWYRSRC"/>
<dbReference type="SMART" id="SM00317">
    <property type="entry name" value="SET"/>
    <property type="match status" value="1"/>
</dbReference>
<dbReference type="PANTHER" id="PTHR13271:SF76">
    <property type="entry name" value="SET DOMAIN-CONTAINING PROTEIN 8"/>
    <property type="match status" value="1"/>
</dbReference>
<evidence type="ECO:0000313" key="2">
    <source>
        <dbReference type="EMBL" id="GAO47452.1"/>
    </source>
</evidence>
<name>A0A0E9NC64_SAICN</name>
<dbReference type="PANTHER" id="PTHR13271">
    <property type="entry name" value="UNCHARACTERIZED PUTATIVE METHYLTRANSFERASE"/>
    <property type="match status" value="1"/>
</dbReference>
<dbReference type="InterPro" id="IPR001214">
    <property type="entry name" value="SET_dom"/>
</dbReference>
<dbReference type="EMBL" id="BACD03000009">
    <property type="protein sequence ID" value="GAO47452.1"/>
    <property type="molecule type" value="Genomic_DNA"/>
</dbReference>
<dbReference type="GO" id="GO:0005634">
    <property type="term" value="C:nucleus"/>
    <property type="evidence" value="ECO:0007669"/>
    <property type="project" value="TreeGrafter"/>
</dbReference>
<dbReference type="AlphaFoldDB" id="A0A0E9NC64"/>
<feature type="domain" description="SET" evidence="1">
    <location>
        <begin position="23"/>
        <end position="256"/>
    </location>
</feature>
<evidence type="ECO:0000313" key="3">
    <source>
        <dbReference type="Proteomes" id="UP000033140"/>
    </source>
</evidence>
<gene>
    <name evidence="2" type="ORF">G7K_1659-t1</name>
</gene>
<dbReference type="RefSeq" id="XP_019023812.1">
    <property type="nucleotide sequence ID" value="XM_019171059.1"/>
</dbReference>
<reference evidence="2 3" key="2">
    <citation type="journal article" date="2014" name="J. Gen. Appl. Microbiol.">
        <title>The early diverging ascomycetous budding yeast Saitoella complicata has three histone deacetylases belonging to the Clr6, Hos2, and Rpd3 lineages.</title>
        <authorList>
            <person name="Nishida H."/>
            <person name="Matsumoto T."/>
            <person name="Kondo S."/>
            <person name="Hamamoto M."/>
            <person name="Yoshikawa H."/>
        </authorList>
    </citation>
    <scope>NUCLEOTIDE SEQUENCE [LARGE SCALE GENOMIC DNA]</scope>
    <source>
        <strain evidence="2 3">NRRL Y-17804</strain>
    </source>
</reference>
<dbReference type="CDD" id="cd10527">
    <property type="entry name" value="SET_LSMT"/>
    <property type="match status" value="1"/>
</dbReference>
<dbReference type="InterPro" id="IPR050600">
    <property type="entry name" value="SETD3_SETD6_MTase"/>
</dbReference>
<sequence>MSSTPSSADQSWEILYDQASKLPGFVTDFVKSAALPNRGIGLVATRQPPADAPLLTVPADYVISHETIAEYAQEHMEECAAFVQAIETLPIELPIHPRLMVTLFLLSIPHLEIPQGTSRPRGEFYRAFYDALPKKIPLPSTWTETEREIIQGTSIANATQPRQFRNKFIHGALRASEFAPSWVKNLSLEQYVLADTWYTSRCLDGSIMVPILDFANHSSKANARWERNEAGDMMLVLRDDLAEVVKEGDEITISYGEEKGSGELLFTYGFLEEELPYSKQMTALAIPDGDDVAYELEAKMEVWKARAVGPPRLTLTVNTDGEHVEWDCPWFYLYILEDDDNIDFMSGYGSHEPGLTTLRAYIDDEFINEPADIVRILKARRNKWPVYQSRANRAVLQCVEKQLQVLRETDELANNVAGREEVCRLGLKLREQEMQLLEKVKEQLSQEV</sequence>
<dbReference type="Pfam" id="PF00856">
    <property type="entry name" value="SET"/>
    <property type="match status" value="1"/>
</dbReference>
<organism evidence="2 3">
    <name type="scientific">Saitoella complicata (strain BCRC 22490 / CBS 7301 / JCM 7358 / NBRC 10748 / NRRL Y-17804)</name>
    <dbReference type="NCBI Taxonomy" id="698492"/>
    <lineage>
        <taxon>Eukaryota</taxon>
        <taxon>Fungi</taxon>
        <taxon>Dikarya</taxon>
        <taxon>Ascomycota</taxon>
        <taxon>Taphrinomycotina</taxon>
        <taxon>Taphrinomycotina incertae sedis</taxon>
        <taxon>Saitoella</taxon>
    </lineage>
</organism>
<accession>A0A0E9NC64</accession>
<dbReference type="InterPro" id="IPR046341">
    <property type="entry name" value="SET_dom_sf"/>
</dbReference>
<dbReference type="OrthoDB" id="441812at2759"/>
<dbReference type="Proteomes" id="UP000033140">
    <property type="component" value="Unassembled WGS sequence"/>
</dbReference>
<evidence type="ECO:0000259" key="1">
    <source>
        <dbReference type="PROSITE" id="PS50280"/>
    </source>
</evidence>
<dbReference type="Gene3D" id="3.90.1410.10">
    <property type="entry name" value="set domain protein methyltransferase, domain 1"/>
    <property type="match status" value="1"/>
</dbReference>
<dbReference type="SUPFAM" id="SSF82199">
    <property type="entry name" value="SET domain"/>
    <property type="match status" value="1"/>
</dbReference>
<proteinExistence type="predicted"/>
<reference evidence="2 3" key="3">
    <citation type="journal article" date="2015" name="Genome Announc.">
        <title>Draft Genome Sequence of the Archiascomycetous Yeast Saitoella complicata.</title>
        <authorList>
            <person name="Yamauchi K."/>
            <person name="Kondo S."/>
            <person name="Hamamoto M."/>
            <person name="Takahashi Y."/>
            <person name="Ogura Y."/>
            <person name="Hayashi T."/>
            <person name="Nishida H."/>
        </authorList>
    </citation>
    <scope>NUCLEOTIDE SEQUENCE [LARGE SCALE GENOMIC DNA]</scope>
    <source>
        <strain evidence="2 3">NRRL Y-17804</strain>
    </source>
</reference>
<comment type="caution">
    <text evidence="2">The sequence shown here is derived from an EMBL/GenBank/DDBJ whole genome shotgun (WGS) entry which is preliminary data.</text>
</comment>
<protein>
    <recommendedName>
        <fullName evidence="1">SET domain-containing protein</fullName>
    </recommendedName>
</protein>
<dbReference type="STRING" id="698492.A0A0E9NC64"/>
<dbReference type="GO" id="GO:0016279">
    <property type="term" value="F:protein-lysine N-methyltransferase activity"/>
    <property type="evidence" value="ECO:0007669"/>
    <property type="project" value="TreeGrafter"/>
</dbReference>